<keyword evidence="5" id="KW-1185">Reference proteome</keyword>
<dbReference type="PANTHER" id="PTHR30600">
    <property type="entry name" value="CYTOCHROME C PEROXIDASE-RELATED"/>
    <property type="match status" value="1"/>
</dbReference>
<feature type="domain" description="Di-haem cytochrome c peroxidase" evidence="3">
    <location>
        <begin position="67"/>
        <end position="232"/>
    </location>
</feature>
<dbReference type="Proteomes" id="UP000241222">
    <property type="component" value="Unassembled WGS sequence"/>
</dbReference>
<dbReference type="EMBL" id="PYMH01000001">
    <property type="protein sequence ID" value="PSU35698.1"/>
    <property type="molecule type" value="Genomic_DNA"/>
</dbReference>
<dbReference type="Gene3D" id="1.10.760.10">
    <property type="entry name" value="Cytochrome c-like domain"/>
    <property type="match status" value="2"/>
</dbReference>
<evidence type="ECO:0000313" key="4">
    <source>
        <dbReference type="EMBL" id="PSU35698.1"/>
    </source>
</evidence>
<keyword evidence="2" id="KW-0560">Oxidoreductase</keyword>
<sequence length="418" mass="46701">MNLSLSLCFKAFTFLSLCTIAIGCLDEELALRHQWSQAELKQLQSLHLASLPTVTDPGNAYLDSDTAAEFGRKLFFSPLLSQDGNTSCAHCHQPKHYFTSGKPVDGKRNTPTVVGAAAFSWQFWDGRADSLWAQALFPLEDPGEHALTRLEAVDIALNHFLADFIGVFGETPALTWFLQQQTSSFSHNENWEGLSEEQRAQVNQLFASIGKALAAYQARLMPDVSRFDRYVEAVVRKDFESASQYLDPAEEAGLRIFISERGGCIRCHNGPMFSNGDFTATAVPKSIEDEGRLAAIPQVISSEFNCLSQYADRQGRNCDELTYLKTQGEELRHAFKVPSLRNITLTAPYMHNGSFTHLSEVLDYYNRSPRNGLGHTELEPLYLFPFQLEQLEQFLSSLESGIAPSSVWGLTHGKEKIE</sequence>
<evidence type="ECO:0000256" key="2">
    <source>
        <dbReference type="ARBA" id="ARBA00023002"/>
    </source>
</evidence>
<accession>A0A2T3J324</accession>
<gene>
    <name evidence="4" type="ORF">C9I99_01380</name>
</gene>
<evidence type="ECO:0000313" key="5">
    <source>
        <dbReference type="Proteomes" id="UP000241222"/>
    </source>
</evidence>
<proteinExistence type="predicted"/>
<evidence type="ECO:0000259" key="3">
    <source>
        <dbReference type="Pfam" id="PF03150"/>
    </source>
</evidence>
<protein>
    <submittedName>
        <fullName evidence="4">Methylamine utilization protein</fullName>
    </submittedName>
</protein>
<dbReference type="GO" id="GO:0004130">
    <property type="term" value="F:cytochrome-c peroxidase activity"/>
    <property type="evidence" value="ECO:0007669"/>
    <property type="project" value="TreeGrafter"/>
</dbReference>
<dbReference type="OrthoDB" id="9805202at2"/>
<name>A0A2T3J324_9GAMM</name>
<dbReference type="SUPFAM" id="SSF46626">
    <property type="entry name" value="Cytochrome c"/>
    <property type="match status" value="2"/>
</dbReference>
<comment type="subcellular location">
    <subcellularLocation>
        <location evidence="1">Cell envelope</location>
    </subcellularLocation>
</comment>
<comment type="caution">
    <text evidence="4">The sequence shown here is derived from an EMBL/GenBank/DDBJ whole genome shotgun (WGS) entry which is preliminary data.</text>
</comment>
<dbReference type="InterPro" id="IPR004852">
    <property type="entry name" value="Di-haem_cyt_c_peroxidsae"/>
</dbReference>
<dbReference type="InterPro" id="IPR036909">
    <property type="entry name" value="Cyt_c-like_dom_sf"/>
</dbReference>
<organism evidence="4 5">
    <name type="scientific">Photobacterium lutimaris</name>
    <dbReference type="NCBI Taxonomy" id="388278"/>
    <lineage>
        <taxon>Bacteria</taxon>
        <taxon>Pseudomonadati</taxon>
        <taxon>Pseudomonadota</taxon>
        <taxon>Gammaproteobacteria</taxon>
        <taxon>Vibrionales</taxon>
        <taxon>Vibrionaceae</taxon>
        <taxon>Photobacterium</taxon>
    </lineage>
</organism>
<dbReference type="RefSeq" id="WP_107347053.1">
    <property type="nucleotide sequence ID" value="NZ_PYMH01000001.1"/>
</dbReference>
<dbReference type="Pfam" id="PF03150">
    <property type="entry name" value="CCP_MauG"/>
    <property type="match status" value="1"/>
</dbReference>
<dbReference type="GO" id="GO:0020037">
    <property type="term" value="F:heme binding"/>
    <property type="evidence" value="ECO:0007669"/>
    <property type="project" value="InterPro"/>
</dbReference>
<dbReference type="AlphaFoldDB" id="A0A2T3J324"/>
<dbReference type="InterPro" id="IPR051395">
    <property type="entry name" value="Cytochrome_c_Peroxidase/MauG"/>
</dbReference>
<reference evidence="4 5" key="1">
    <citation type="submission" date="2018-03" db="EMBL/GenBank/DDBJ databases">
        <title>Whole genome sequencing of Histamine producing bacteria.</title>
        <authorList>
            <person name="Butler K."/>
        </authorList>
    </citation>
    <scope>NUCLEOTIDE SEQUENCE [LARGE SCALE GENOMIC DNA]</scope>
    <source>
        <strain evidence="4 5">JCM 13586</strain>
    </source>
</reference>
<evidence type="ECO:0000256" key="1">
    <source>
        <dbReference type="ARBA" id="ARBA00004196"/>
    </source>
</evidence>
<dbReference type="GO" id="GO:0009055">
    <property type="term" value="F:electron transfer activity"/>
    <property type="evidence" value="ECO:0007669"/>
    <property type="project" value="InterPro"/>
</dbReference>
<dbReference type="GO" id="GO:0030313">
    <property type="term" value="C:cell envelope"/>
    <property type="evidence" value="ECO:0007669"/>
    <property type="project" value="UniProtKB-SubCell"/>
</dbReference>